<sequence length="184" mass="21129">MPFTNLQIVTCSHNQVDTSPSGAQIVADALSRGRADIQGAQAKEFQIRSLREQLRQVDTGLRALAVQLKEGIREDGRLQKVVQELETDICRDFIKEKLVWKEDYLFQNVSTTGAKWDLYIPNLYRKEVVECLTRNVDTKEFCNFKDMHRVVAQVIRSCLLCAQMKVPHRNCKGLMRHVLANEPL</sequence>
<gene>
    <name evidence="1" type="ORF">PR048_005840</name>
</gene>
<dbReference type="Proteomes" id="UP001159363">
    <property type="component" value="Chromosome 2"/>
</dbReference>
<proteinExistence type="predicted"/>
<name>A0ABQ9I9B6_9NEOP</name>
<protein>
    <submittedName>
        <fullName evidence="1">Uncharacterized protein</fullName>
    </submittedName>
</protein>
<reference evidence="1 2" key="1">
    <citation type="submission" date="2023-02" db="EMBL/GenBank/DDBJ databases">
        <title>LHISI_Scaffold_Assembly.</title>
        <authorList>
            <person name="Stuart O.P."/>
            <person name="Cleave R."/>
            <person name="Magrath M.J.L."/>
            <person name="Mikheyev A.S."/>
        </authorList>
    </citation>
    <scope>NUCLEOTIDE SEQUENCE [LARGE SCALE GENOMIC DNA]</scope>
    <source>
        <strain evidence="1">Daus_M_001</strain>
        <tissue evidence="1">Leg muscle</tissue>
    </source>
</reference>
<evidence type="ECO:0000313" key="2">
    <source>
        <dbReference type="Proteomes" id="UP001159363"/>
    </source>
</evidence>
<evidence type="ECO:0000313" key="1">
    <source>
        <dbReference type="EMBL" id="KAJ8893249.1"/>
    </source>
</evidence>
<keyword evidence="2" id="KW-1185">Reference proteome</keyword>
<accession>A0ABQ9I9B6</accession>
<comment type="caution">
    <text evidence="1">The sequence shown here is derived from an EMBL/GenBank/DDBJ whole genome shotgun (WGS) entry which is preliminary data.</text>
</comment>
<dbReference type="EMBL" id="JARBHB010000002">
    <property type="protein sequence ID" value="KAJ8893249.1"/>
    <property type="molecule type" value="Genomic_DNA"/>
</dbReference>
<organism evidence="1 2">
    <name type="scientific">Dryococelus australis</name>
    <dbReference type="NCBI Taxonomy" id="614101"/>
    <lineage>
        <taxon>Eukaryota</taxon>
        <taxon>Metazoa</taxon>
        <taxon>Ecdysozoa</taxon>
        <taxon>Arthropoda</taxon>
        <taxon>Hexapoda</taxon>
        <taxon>Insecta</taxon>
        <taxon>Pterygota</taxon>
        <taxon>Neoptera</taxon>
        <taxon>Polyneoptera</taxon>
        <taxon>Phasmatodea</taxon>
        <taxon>Verophasmatodea</taxon>
        <taxon>Anareolatae</taxon>
        <taxon>Phasmatidae</taxon>
        <taxon>Eurycanthinae</taxon>
        <taxon>Dryococelus</taxon>
    </lineage>
</organism>